<evidence type="ECO:0000313" key="7">
    <source>
        <dbReference type="Proteomes" id="UP000198878"/>
    </source>
</evidence>
<dbReference type="Pfam" id="PF13385">
    <property type="entry name" value="Laminin_G_3"/>
    <property type="match status" value="3"/>
</dbReference>
<dbReference type="PANTHER" id="PTHR46943:SF1">
    <property type="entry name" value="PENTRAXIN-RELATED PROTEIN PTX3"/>
    <property type="match status" value="1"/>
</dbReference>
<keyword evidence="7" id="KW-1185">Reference proteome</keyword>
<dbReference type="InterPro" id="IPR042837">
    <property type="entry name" value="PTX3"/>
</dbReference>
<dbReference type="EMBL" id="FNUJ01000003">
    <property type="protein sequence ID" value="SEF27513.1"/>
    <property type="molecule type" value="Genomic_DNA"/>
</dbReference>
<keyword evidence="1 4" id="KW-0732">Signal</keyword>
<evidence type="ECO:0000313" key="6">
    <source>
        <dbReference type="EMBL" id="SEF27513.1"/>
    </source>
</evidence>
<protein>
    <submittedName>
        <fullName evidence="6">Concanavalin A-like lectin/glucanases superfamily protein</fullName>
    </submittedName>
</protein>
<feature type="region of interest" description="Disordered" evidence="3">
    <location>
        <begin position="1214"/>
        <end position="1234"/>
    </location>
</feature>
<evidence type="ECO:0000256" key="1">
    <source>
        <dbReference type="ARBA" id="ARBA00022729"/>
    </source>
</evidence>
<evidence type="ECO:0000256" key="3">
    <source>
        <dbReference type="SAM" id="MobiDB-lite"/>
    </source>
</evidence>
<keyword evidence="2" id="KW-1015">Disulfide bond</keyword>
<sequence>MLFLVLAVAFGILPATAFLRPPAAAADTVAQVPDTAPDEATAARYAEQARKRVQVVDQTTETAETFANPDGTLTTTRHTRPVRVKRGTGWSAPDSTLAPKDGVLAPNAATTGITLSAGAKSAAKSVGAQPLLRLTRDGTTAGFDWLGALPEPVVTGSTATYPEVLPGADLRVEVDIDTVHEVVVVKTPEAAKNLAKLEFGVPVRGGTVTKDADGSLHVRNAAGDEKFTAPAATMWDSSGVETATHDFTRGPASAGRRAVVGVDLAGTKLTLTPDPKLLAAADTVYPVYVDPTWHDNYCGACGRNHYLVQYACGTGKTPGDAVWDSDDSLKAGYFNDPNSSCSQHLVTARSFVEMNLGGLAGKKIYGASLNLSLPNPGDCSKTNNVVWAGGISAGLKFNSGPAWWNTVGVVGGNCTGDTHSAGFDITGTIDSAVKGNSPTWTFGIVSPDENNQATWKRYSPQVGFSVIYNSPPNQPKNLAIFNGTQSYPCVQGASRPVLGPTATGYVTRANVSDPDGYALDARFRVYKGLVSKGGYTWTGRDYGSDNIVSDTNQANRNAAATLPKTEMNADGFYSWDVHSTDGKDEAWAVPCEVEIELTAPAVPGVASQTYPSGAYGGGPGRPGDFTFTAAGTAAPVDHYVWKLDNTAAPSCNGTEAGTVKPKVLNGPGTTAIAPGSSGPHVLSAWSCNRAKTPSNRVDYGFTVKDAAAPVASWQFEGDGRSQVTGLRYAGAGTGNFTAGKLGQAAALSGQAGDYFATPARIVDTAKSFSVSTWVNAADLNGQRAVLSQDGDQASGFALQYLSGKWAFSLSGSDVANPVVTSAVSTVTPATGTWTHLTGVYDATAHTAALYVDGALQQTVSATAANVTGPLVLGGGKWGGVRTYLTKGSIDEAAVFGRALSAAEVTTMYGANGVPAGLGAVREYTLDGDAQDATGTENTLTLKNISYGQGYSDSAGQSATEDTTGHGSGQGLVDQGPGYATTSAPVVDSSQSFSISAWVKPTDANFYTLAAQMGTKGNAFQLSMSDLNIGLGMSTSDSADPAAAGWRWATAPVASHAGVWTHVTGTYDAVAGKERFYIDGALTGEVTIAAGTTWRGTGPFTVGKVADQDLGVYKGSIDQVQVWDRALPAAEVAGLANTAVLRANYQLDGTTTDSVTGVAGTPSGNVQLTADEDGANVARFPFEWGSQIEGPRPQNFRSDRSFTVEAWVKKTWTAEDAAKEKQRDSTDPAGVDKPGRTALGANGAYYSPYLLGYRGVQDASGAWHPRWSWAMWAKESTPTTPVSVLVAPDVDAQPNVWTHLAGTYDAVTHKACLYATTDAYQYSPKCVDNVVGWNGASDLEDLFLGRGRFKGMDTDYWYGDLRGIRVYSGVLDQQHINADTVVDHP</sequence>
<dbReference type="Gene3D" id="2.60.120.200">
    <property type="match status" value="3"/>
</dbReference>
<dbReference type="Proteomes" id="UP000198878">
    <property type="component" value="Unassembled WGS sequence"/>
</dbReference>
<reference evidence="7" key="1">
    <citation type="submission" date="2016-10" db="EMBL/GenBank/DDBJ databases">
        <authorList>
            <person name="Varghese N."/>
            <person name="Submissions S."/>
        </authorList>
    </citation>
    <scope>NUCLEOTIDE SEQUENCE [LARGE SCALE GENOMIC DNA]</scope>
    <source>
        <strain evidence="7">DSM 44654</strain>
    </source>
</reference>
<dbReference type="GO" id="GO:0006955">
    <property type="term" value="P:immune response"/>
    <property type="evidence" value="ECO:0007669"/>
    <property type="project" value="InterPro"/>
</dbReference>
<evidence type="ECO:0000256" key="4">
    <source>
        <dbReference type="SAM" id="SignalP"/>
    </source>
</evidence>
<feature type="compositionally biased region" description="Polar residues" evidence="3">
    <location>
        <begin position="952"/>
        <end position="961"/>
    </location>
</feature>
<accession>A0A1H5QMZ6</accession>
<dbReference type="GO" id="GO:0030246">
    <property type="term" value="F:carbohydrate binding"/>
    <property type="evidence" value="ECO:0007669"/>
    <property type="project" value="UniProtKB-KW"/>
</dbReference>
<feature type="signal peptide" evidence="4">
    <location>
        <begin position="1"/>
        <end position="17"/>
    </location>
</feature>
<feature type="chain" id="PRO_5039056756" evidence="4">
    <location>
        <begin position="18"/>
        <end position="1384"/>
    </location>
</feature>
<name>A0A1H5QMZ6_9PSEU</name>
<dbReference type="PANTHER" id="PTHR46943">
    <property type="entry name" value="PENTRAXIN-RELATED PROTEIN PTX3"/>
    <property type="match status" value="1"/>
</dbReference>
<organism evidence="6 7">
    <name type="scientific">Amycolatopsis pretoriensis</name>
    <dbReference type="NCBI Taxonomy" id="218821"/>
    <lineage>
        <taxon>Bacteria</taxon>
        <taxon>Bacillati</taxon>
        <taxon>Actinomycetota</taxon>
        <taxon>Actinomycetes</taxon>
        <taxon>Pseudonocardiales</taxon>
        <taxon>Pseudonocardiaceae</taxon>
        <taxon>Amycolatopsis</taxon>
    </lineage>
</organism>
<feature type="compositionally biased region" description="Basic and acidic residues" evidence="3">
    <location>
        <begin position="1214"/>
        <end position="1225"/>
    </location>
</feature>
<dbReference type="SUPFAM" id="SSF49899">
    <property type="entry name" value="Concanavalin A-like lectins/glucanases"/>
    <property type="match status" value="3"/>
</dbReference>
<feature type="domain" description="LamG-like jellyroll fold" evidence="5">
    <location>
        <begin position="766"/>
        <end position="902"/>
    </location>
</feature>
<dbReference type="InterPro" id="IPR006558">
    <property type="entry name" value="LamG-like"/>
</dbReference>
<dbReference type="STRING" id="218821.SAMN05421837_103913"/>
<feature type="domain" description="LamG-like jellyroll fold" evidence="5">
    <location>
        <begin position="990"/>
        <end position="1129"/>
    </location>
</feature>
<keyword evidence="6" id="KW-0430">Lectin</keyword>
<dbReference type="InterPro" id="IPR013320">
    <property type="entry name" value="ConA-like_dom_sf"/>
</dbReference>
<feature type="region of interest" description="Disordered" evidence="3">
    <location>
        <begin position="952"/>
        <end position="980"/>
    </location>
</feature>
<gene>
    <name evidence="6" type="ORF">SAMN05421837_103913</name>
</gene>
<dbReference type="SMART" id="SM00560">
    <property type="entry name" value="LamGL"/>
    <property type="match status" value="2"/>
</dbReference>
<proteinExistence type="predicted"/>
<evidence type="ECO:0000259" key="5">
    <source>
        <dbReference type="SMART" id="SM00560"/>
    </source>
</evidence>
<evidence type="ECO:0000256" key="2">
    <source>
        <dbReference type="ARBA" id="ARBA00023157"/>
    </source>
</evidence>